<keyword evidence="4 7" id="KW-1133">Transmembrane helix</keyword>
<dbReference type="Gene3D" id="1.10.3470.10">
    <property type="entry name" value="ABC transporter involved in vitamin B12 uptake, BtuC"/>
    <property type="match status" value="1"/>
</dbReference>
<evidence type="ECO:0000256" key="4">
    <source>
        <dbReference type="ARBA" id="ARBA00022989"/>
    </source>
</evidence>
<comment type="similarity">
    <text evidence="2 6">Belongs to the ABC-3 integral membrane protein family.</text>
</comment>
<dbReference type="Pfam" id="PF00950">
    <property type="entry name" value="ABC-3"/>
    <property type="match status" value="1"/>
</dbReference>
<sequence>MRPRTGAGGMTVYDLFLAPFADFGFMRRALVACLCLGLGSGPIGVFLMLRRMSLMGDAMSHAVLPGAAIGYLVAGSLSLTAMGLGGLVAGLSVALLSGAVSRMTVLQEDASFASFYLASLALGVLIVSLRGSNIDLLHVLFGTILAIDASALYLIGAITSLTLVTLAVIYRPLVAECFDPGFLRAVGGRGPVYHVLFLLLVVLNLVASFQALGTLMAVGLMMLPAAVAQLWSRSLPVMMAIAAASAAVSGYLGLIASYHLELASGPTIIMTAAILYAFSIFFAPSGIARRFFPRPHLKG</sequence>
<evidence type="ECO:0000313" key="8">
    <source>
        <dbReference type="EMBL" id="MBB6220002.1"/>
    </source>
</evidence>
<reference evidence="8 9" key="1">
    <citation type="submission" date="2020-08" db="EMBL/GenBank/DDBJ databases">
        <title>Genomic Encyclopedia of Type Strains, Phase IV (KMG-V): Genome sequencing to study the core and pangenomes of soil and plant-associated prokaryotes.</title>
        <authorList>
            <person name="Whitman W."/>
        </authorList>
    </citation>
    <scope>NUCLEOTIDE SEQUENCE [LARGE SCALE GENOMIC DNA]</scope>
    <source>
        <strain evidence="8 9">SEMIA 4011</strain>
    </source>
</reference>
<feature type="transmembrane region" description="Helical" evidence="7">
    <location>
        <begin position="193"/>
        <end position="223"/>
    </location>
</feature>
<feature type="transmembrane region" description="Helical" evidence="7">
    <location>
        <begin position="268"/>
        <end position="288"/>
    </location>
</feature>
<evidence type="ECO:0000256" key="6">
    <source>
        <dbReference type="RuleBase" id="RU003943"/>
    </source>
</evidence>
<protein>
    <submittedName>
        <fullName evidence="8">Zinc/manganese transport system permease protein</fullName>
    </submittedName>
</protein>
<dbReference type="AlphaFoldDB" id="A0A7X0DSZ5"/>
<feature type="transmembrane region" description="Helical" evidence="7">
    <location>
        <begin position="69"/>
        <end position="98"/>
    </location>
</feature>
<feature type="transmembrane region" description="Helical" evidence="7">
    <location>
        <begin position="235"/>
        <end position="256"/>
    </location>
</feature>
<keyword evidence="3 6" id="KW-0812">Transmembrane</keyword>
<name>A0A7X0DSZ5_RHILE</name>
<feature type="transmembrane region" description="Helical" evidence="7">
    <location>
        <begin position="110"/>
        <end position="129"/>
    </location>
</feature>
<evidence type="ECO:0000256" key="3">
    <source>
        <dbReference type="ARBA" id="ARBA00022692"/>
    </source>
</evidence>
<gene>
    <name evidence="8" type="ORF">GGE66_000951</name>
</gene>
<evidence type="ECO:0000256" key="2">
    <source>
        <dbReference type="ARBA" id="ARBA00008034"/>
    </source>
</evidence>
<keyword evidence="5 7" id="KW-0472">Membrane</keyword>
<accession>A0A7X0DSZ5</accession>
<comment type="subcellular location">
    <subcellularLocation>
        <location evidence="6">Cell membrane</location>
        <topology evidence="6">Multi-pass membrane protein</topology>
    </subcellularLocation>
    <subcellularLocation>
        <location evidence="1">Membrane</location>
        <topology evidence="1">Multi-pass membrane protein</topology>
    </subcellularLocation>
</comment>
<dbReference type="PANTHER" id="PTHR30477:SF13">
    <property type="entry name" value="IRON TRANSPORT SYSTEM MEMBRANE PROTEIN HI_0360-RELATED"/>
    <property type="match status" value="1"/>
</dbReference>
<dbReference type="Proteomes" id="UP000517187">
    <property type="component" value="Unassembled WGS sequence"/>
</dbReference>
<keyword evidence="6" id="KW-0813">Transport</keyword>
<dbReference type="GO" id="GO:0010043">
    <property type="term" value="P:response to zinc ion"/>
    <property type="evidence" value="ECO:0007669"/>
    <property type="project" value="TreeGrafter"/>
</dbReference>
<dbReference type="SUPFAM" id="SSF81345">
    <property type="entry name" value="ABC transporter involved in vitamin B12 uptake, BtuC"/>
    <property type="match status" value="1"/>
</dbReference>
<dbReference type="PANTHER" id="PTHR30477">
    <property type="entry name" value="ABC-TRANSPORTER METAL-BINDING PROTEIN"/>
    <property type="match status" value="1"/>
</dbReference>
<evidence type="ECO:0000256" key="5">
    <source>
        <dbReference type="ARBA" id="ARBA00023136"/>
    </source>
</evidence>
<dbReference type="InterPro" id="IPR001626">
    <property type="entry name" value="ABC_TroCD"/>
</dbReference>
<comment type="caution">
    <text evidence="8">The sequence shown here is derived from an EMBL/GenBank/DDBJ whole genome shotgun (WGS) entry which is preliminary data.</text>
</comment>
<evidence type="ECO:0000256" key="1">
    <source>
        <dbReference type="ARBA" id="ARBA00004141"/>
    </source>
</evidence>
<organism evidence="8 9">
    <name type="scientific">Rhizobium leguminosarum</name>
    <dbReference type="NCBI Taxonomy" id="384"/>
    <lineage>
        <taxon>Bacteria</taxon>
        <taxon>Pseudomonadati</taxon>
        <taxon>Pseudomonadota</taxon>
        <taxon>Alphaproteobacteria</taxon>
        <taxon>Hyphomicrobiales</taxon>
        <taxon>Rhizobiaceae</taxon>
        <taxon>Rhizobium/Agrobacterium group</taxon>
        <taxon>Rhizobium</taxon>
    </lineage>
</organism>
<dbReference type="GO" id="GO:0055085">
    <property type="term" value="P:transmembrane transport"/>
    <property type="evidence" value="ECO:0007669"/>
    <property type="project" value="InterPro"/>
</dbReference>
<dbReference type="EMBL" id="JACIIJ010000002">
    <property type="protein sequence ID" value="MBB6220002.1"/>
    <property type="molecule type" value="Genomic_DNA"/>
</dbReference>
<dbReference type="GO" id="GO:0043190">
    <property type="term" value="C:ATP-binding cassette (ABC) transporter complex"/>
    <property type="evidence" value="ECO:0007669"/>
    <property type="project" value="InterPro"/>
</dbReference>
<evidence type="ECO:0000313" key="9">
    <source>
        <dbReference type="Proteomes" id="UP000517187"/>
    </source>
</evidence>
<dbReference type="InterPro" id="IPR037294">
    <property type="entry name" value="ABC_BtuC-like"/>
</dbReference>
<feature type="transmembrane region" description="Helical" evidence="7">
    <location>
        <begin position="29"/>
        <end position="49"/>
    </location>
</feature>
<proteinExistence type="inferred from homology"/>
<evidence type="ECO:0000256" key="7">
    <source>
        <dbReference type="SAM" id="Phobius"/>
    </source>
</evidence>